<accession>A0A0D9VEE8</accession>
<organism evidence="7 8">
    <name type="scientific">Leersia perrieri</name>
    <dbReference type="NCBI Taxonomy" id="77586"/>
    <lineage>
        <taxon>Eukaryota</taxon>
        <taxon>Viridiplantae</taxon>
        <taxon>Streptophyta</taxon>
        <taxon>Embryophyta</taxon>
        <taxon>Tracheophyta</taxon>
        <taxon>Spermatophyta</taxon>
        <taxon>Magnoliopsida</taxon>
        <taxon>Liliopsida</taxon>
        <taxon>Poales</taxon>
        <taxon>Poaceae</taxon>
        <taxon>BOP clade</taxon>
        <taxon>Oryzoideae</taxon>
        <taxon>Oryzeae</taxon>
        <taxon>Oryzinae</taxon>
        <taxon>Leersia</taxon>
    </lineage>
</organism>
<reference evidence="7 8" key="1">
    <citation type="submission" date="2012-08" db="EMBL/GenBank/DDBJ databases">
        <title>Oryza genome evolution.</title>
        <authorList>
            <person name="Wing R.A."/>
        </authorList>
    </citation>
    <scope>NUCLEOTIDE SEQUENCE</scope>
</reference>
<dbReference type="STRING" id="77586.A0A0D9VEE8"/>
<evidence type="ECO:0000256" key="4">
    <source>
        <dbReference type="ARBA" id="ARBA00082491"/>
    </source>
</evidence>
<evidence type="ECO:0000256" key="2">
    <source>
        <dbReference type="ARBA" id="ARBA00023008"/>
    </source>
</evidence>
<dbReference type="GO" id="GO:0009055">
    <property type="term" value="F:electron transfer activity"/>
    <property type="evidence" value="ECO:0007669"/>
    <property type="project" value="InterPro"/>
</dbReference>
<keyword evidence="8" id="KW-1185">Reference proteome</keyword>
<evidence type="ECO:0000256" key="1">
    <source>
        <dbReference type="ARBA" id="ARBA00022723"/>
    </source>
</evidence>
<feature type="domain" description="Phytocyanin" evidence="6">
    <location>
        <begin position="27"/>
        <end position="122"/>
    </location>
</feature>
<dbReference type="SUPFAM" id="SSF49503">
    <property type="entry name" value="Cupredoxins"/>
    <property type="match status" value="1"/>
</dbReference>
<evidence type="ECO:0000313" key="8">
    <source>
        <dbReference type="Proteomes" id="UP000032180"/>
    </source>
</evidence>
<evidence type="ECO:0000256" key="3">
    <source>
        <dbReference type="ARBA" id="ARBA00023157"/>
    </source>
</evidence>
<name>A0A0D9VEE8_9ORYZ</name>
<dbReference type="PROSITE" id="PS51485">
    <property type="entry name" value="PHYTOCYANIN"/>
    <property type="match status" value="1"/>
</dbReference>
<dbReference type="Proteomes" id="UP000032180">
    <property type="component" value="Chromosome 2"/>
</dbReference>
<keyword evidence="5" id="KW-0732">Signal</keyword>
<evidence type="ECO:0000256" key="5">
    <source>
        <dbReference type="SAM" id="SignalP"/>
    </source>
</evidence>
<keyword evidence="1" id="KW-0479">Metal-binding</keyword>
<dbReference type="AlphaFoldDB" id="A0A0D9VEE8"/>
<dbReference type="EnsemblPlants" id="LPERR02G09340.1">
    <property type="protein sequence ID" value="LPERR02G09340.1"/>
    <property type="gene ID" value="LPERR02G09340"/>
</dbReference>
<dbReference type="PANTHER" id="PTHR33021:SF261">
    <property type="entry name" value="OS02G0256800 PROTEIN"/>
    <property type="match status" value="1"/>
</dbReference>
<dbReference type="InterPro" id="IPR041844">
    <property type="entry name" value="Plantacyanin"/>
</dbReference>
<dbReference type="GO" id="GO:0046872">
    <property type="term" value="F:metal ion binding"/>
    <property type="evidence" value="ECO:0007669"/>
    <property type="project" value="UniProtKB-KW"/>
</dbReference>
<dbReference type="InterPro" id="IPR003245">
    <property type="entry name" value="Phytocyanin_dom"/>
</dbReference>
<dbReference type="Gene3D" id="2.60.40.420">
    <property type="entry name" value="Cupredoxins - blue copper proteins"/>
    <property type="match status" value="1"/>
</dbReference>
<dbReference type="Gramene" id="LPERR02G09340.1">
    <property type="protein sequence ID" value="LPERR02G09340.1"/>
    <property type="gene ID" value="LPERR02G09340"/>
</dbReference>
<dbReference type="GO" id="GO:0005886">
    <property type="term" value="C:plasma membrane"/>
    <property type="evidence" value="ECO:0007669"/>
    <property type="project" value="TreeGrafter"/>
</dbReference>
<proteinExistence type="predicted"/>
<feature type="chain" id="PRO_5002347319" description="Plantacyanin" evidence="5">
    <location>
        <begin position="22"/>
        <end position="122"/>
    </location>
</feature>
<dbReference type="InterPro" id="IPR039391">
    <property type="entry name" value="Phytocyanin-like"/>
</dbReference>
<dbReference type="CDD" id="cd11013">
    <property type="entry name" value="Plantacyanin"/>
    <property type="match status" value="1"/>
</dbReference>
<keyword evidence="2" id="KW-0186">Copper</keyword>
<evidence type="ECO:0000313" key="7">
    <source>
        <dbReference type="EnsemblPlants" id="LPERR02G09340.1"/>
    </source>
</evidence>
<dbReference type="PANTHER" id="PTHR33021">
    <property type="entry name" value="BLUE COPPER PROTEIN"/>
    <property type="match status" value="1"/>
</dbReference>
<reference evidence="8" key="2">
    <citation type="submission" date="2013-12" db="EMBL/GenBank/DDBJ databases">
        <authorList>
            <person name="Yu Y."/>
            <person name="Lee S."/>
            <person name="de Baynast K."/>
            <person name="Wissotski M."/>
            <person name="Liu L."/>
            <person name="Talag J."/>
            <person name="Goicoechea J."/>
            <person name="Angelova A."/>
            <person name="Jetty R."/>
            <person name="Kudrna D."/>
            <person name="Golser W."/>
            <person name="Rivera L."/>
            <person name="Zhang J."/>
            <person name="Wing R."/>
        </authorList>
    </citation>
    <scope>NUCLEOTIDE SEQUENCE</scope>
</reference>
<dbReference type="InterPro" id="IPR008972">
    <property type="entry name" value="Cupredoxin"/>
</dbReference>
<evidence type="ECO:0000259" key="6">
    <source>
        <dbReference type="PROSITE" id="PS51485"/>
    </source>
</evidence>
<sequence length="122" mass="12819">MARGNATAALLLALCCAAAAAVIVHGKDWPVGDGKGWTFGVAGWEKGKSIPRGDTLVFKYKPKYHNVVEVDRAGYDGCKVSGPAKVYKSGDDRIELNGGEAFFICSISDHCAKGMKIAVTAA</sequence>
<reference evidence="7" key="3">
    <citation type="submission" date="2015-04" db="UniProtKB">
        <authorList>
            <consortium name="EnsemblPlants"/>
        </authorList>
    </citation>
    <scope>IDENTIFICATION</scope>
</reference>
<dbReference type="eggNOG" id="ENOG502S11U">
    <property type="taxonomic scope" value="Eukaryota"/>
</dbReference>
<keyword evidence="3" id="KW-1015">Disulfide bond</keyword>
<dbReference type="HOGENOM" id="CLU_058719_4_1_1"/>
<dbReference type="FunFam" id="2.60.40.420:FF:000013">
    <property type="entry name" value="basic blue protein-like"/>
    <property type="match status" value="1"/>
</dbReference>
<protein>
    <recommendedName>
        <fullName evidence="4">Plantacyanin</fullName>
    </recommendedName>
</protein>
<feature type="signal peptide" evidence="5">
    <location>
        <begin position="1"/>
        <end position="21"/>
    </location>
</feature>
<dbReference type="Pfam" id="PF02298">
    <property type="entry name" value="Cu_bind_like"/>
    <property type="match status" value="1"/>
</dbReference>